<evidence type="ECO:0000256" key="4">
    <source>
        <dbReference type="ARBA" id="ARBA00012483"/>
    </source>
</evidence>
<evidence type="ECO:0000256" key="10">
    <source>
        <dbReference type="SAM" id="Phobius"/>
    </source>
</evidence>
<dbReference type="EMBL" id="ABJB011054016">
    <property type="status" value="NOT_ANNOTATED_CDS"/>
    <property type="molecule type" value="Genomic_DNA"/>
</dbReference>
<dbReference type="EC" id="2.3.2.27" evidence="4"/>
<feature type="transmembrane region" description="Helical" evidence="10">
    <location>
        <begin position="252"/>
        <end position="281"/>
    </location>
</feature>
<comment type="pathway">
    <text evidence="3">Protein modification; protein ubiquitination.</text>
</comment>
<dbReference type="HOGENOM" id="CLU_006373_1_0_1"/>
<feature type="transmembrane region" description="Helical" evidence="10">
    <location>
        <begin position="177"/>
        <end position="199"/>
    </location>
</feature>
<dbReference type="VEuPathDB" id="VectorBase:ISCI007748"/>
<dbReference type="STRING" id="6945.B7PRY4"/>
<dbReference type="InterPro" id="IPR056521">
    <property type="entry name" value="MARCHF6-like_C"/>
</dbReference>
<keyword evidence="7" id="KW-0833">Ubl conjugation pathway</keyword>
<evidence type="ECO:0000313" key="13">
    <source>
        <dbReference type="EnsemblMetazoa" id="ISCW007748-PA"/>
    </source>
</evidence>
<evidence type="ECO:0000313" key="14">
    <source>
        <dbReference type="Proteomes" id="UP000001555"/>
    </source>
</evidence>
<dbReference type="PaxDb" id="6945-B7PRY4"/>
<dbReference type="GO" id="GO:0061630">
    <property type="term" value="F:ubiquitin protein ligase activity"/>
    <property type="evidence" value="ECO:0007669"/>
    <property type="project" value="UniProtKB-EC"/>
</dbReference>
<feature type="transmembrane region" description="Helical" evidence="10">
    <location>
        <begin position="581"/>
        <end position="605"/>
    </location>
</feature>
<evidence type="ECO:0000256" key="7">
    <source>
        <dbReference type="ARBA" id="ARBA00022786"/>
    </source>
</evidence>
<evidence type="ECO:0000256" key="6">
    <source>
        <dbReference type="ARBA" id="ARBA00022692"/>
    </source>
</evidence>
<dbReference type="GO" id="GO:0036503">
    <property type="term" value="P:ERAD pathway"/>
    <property type="evidence" value="ECO:0000318"/>
    <property type="project" value="GO_Central"/>
</dbReference>
<dbReference type="AlphaFoldDB" id="B7PRY4"/>
<accession>B7PRY4</accession>
<evidence type="ECO:0000259" key="11">
    <source>
        <dbReference type="Pfam" id="PF23113"/>
    </source>
</evidence>
<organism>
    <name type="scientific">Ixodes scapularis</name>
    <name type="common">Black-legged tick</name>
    <name type="synonym">Deer tick</name>
    <dbReference type="NCBI Taxonomy" id="6945"/>
    <lineage>
        <taxon>Eukaryota</taxon>
        <taxon>Metazoa</taxon>
        <taxon>Ecdysozoa</taxon>
        <taxon>Arthropoda</taxon>
        <taxon>Chelicerata</taxon>
        <taxon>Arachnida</taxon>
        <taxon>Acari</taxon>
        <taxon>Parasitiformes</taxon>
        <taxon>Ixodida</taxon>
        <taxon>Ixodoidea</taxon>
        <taxon>Ixodidae</taxon>
        <taxon>Ixodinae</taxon>
        <taxon>Ixodes</taxon>
    </lineage>
</organism>
<feature type="transmembrane region" description="Helical" evidence="10">
    <location>
        <begin position="665"/>
        <end position="688"/>
    </location>
</feature>
<comment type="catalytic activity">
    <reaction evidence="1">
        <text>S-ubiquitinyl-[E2 ubiquitin-conjugating enzyme]-L-cysteine + [acceptor protein]-L-lysine = [E2 ubiquitin-conjugating enzyme]-L-cysteine + N(6)-ubiquitinyl-[acceptor protein]-L-lysine.</text>
        <dbReference type="EC" id="2.3.2.27"/>
    </reaction>
</comment>
<dbReference type="EMBL" id="ABJB010445712">
    <property type="status" value="NOT_ANNOTATED_CDS"/>
    <property type="molecule type" value="Genomic_DNA"/>
</dbReference>
<dbReference type="InParanoid" id="B7PRY4"/>
<feature type="transmembrane region" description="Helical" evidence="10">
    <location>
        <begin position="625"/>
        <end position="645"/>
    </location>
</feature>
<feature type="transmembrane region" description="Helical" evidence="10">
    <location>
        <begin position="367"/>
        <end position="389"/>
    </location>
</feature>
<evidence type="ECO:0000256" key="2">
    <source>
        <dbReference type="ARBA" id="ARBA00004141"/>
    </source>
</evidence>
<evidence type="ECO:0000256" key="8">
    <source>
        <dbReference type="ARBA" id="ARBA00022989"/>
    </source>
</evidence>
<keyword evidence="5" id="KW-0808">Transferase</keyword>
<reference evidence="13" key="2">
    <citation type="submission" date="2020-05" db="UniProtKB">
        <authorList>
            <consortium name="EnsemblMetazoa"/>
        </authorList>
    </citation>
    <scope>IDENTIFICATION</scope>
    <source>
        <strain evidence="13">wikel</strain>
    </source>
</reference>
<dbReference type="PANTHER" id="PTHR13145:SF0">
    <property type="entry name" value="E3 UBIQUITIN-PROTEIN LIGASE MARCHF6"/>
    <property type="match status" value="1"/>
</dbReference>
<dbReference type="VEuPathDB" id="VectorBase:ISCP_000777"/>
<dbReference type="FunCoup" id="B7PRY4">
    <property type="interactions" value="1233"/>
</dbReference>
<feature type="transmembrane region" description="Helical" evidence="10">
    <location>
        <begin position="25"/>
        <end position="47"/>
    </location>
</feature>
<dbReference type="EMBL" id="ABJB010665598">
    <property type="status" value="NOT_ANNOTATED_CDS"/>
    <property type="molecule type" value="Genomic_DNA"/>
</dbReference>
<feature type="transmembrane region" description="Helical" evidence="10">
    <location>
        <begin position="219"/>
        <end position="240"/>
    </location>
</feature>
<dbReference type="OrthoDB" id="1108038at2759"/>
<keyword evidence="9 10" id="KW-0472">Membrane</keyword>
<gene>
    <name evidence="12" type="ORF">IscW_ISCW007748</name>
</gene>
<dbReference type="VEuPathDB" id="VectorBase:ISCW007748"/>
<evidence type="ECO:0000256" key="9">
    <source>
        <dbReference type="ARBA" id="ARBA00023136"/>
    </source>
</evidence>
<dbReference type="PANTHER" id="PTHR13145">
    <property type="entry name" value="SSM4 PROTEIN"/>
    <property type="match status" value="1"/>
</dbReference>
<name>B7PRY4_IXOSC</name>
<evidence type="ECO:0000256" key="3">
    <source>
        <dbReference type="ARBA" id="ARBA00004906"/>
    </source>
</evidence>
<keyword evidence="14" id="KW-1185">Reference proteome</keyword>
<feature type="transmembrane region" description="Helical" evidence="10">
    <location>
        <begin position="493"/>
        <end position="515"/>
    </location>
</feature>
<proteinExistence type="predicted"/>
<protein>
    <recommendedName>
        <fullName evidence="4">RING-type E3 ubiquitin transferase</fullName>
        <ecNumber evidence="4">2.3.2.27</ecNumber>
    </recommendedName>
</protein>
<keyword evidence="8 10" id="KW-1133">Transmembrane helix</keyword>
<evidence type="ECO:0000313" key="12">
    <source>
        <dbReference type="EMBL" id="EEC09356.1"/>
    </source>
</evidence>
<evidence type="ECO:0000256" key="1">
    <source>
        <dbReference type="ARBA" id="ARBA00000900"/>
    </source>
</evidence>
<dbReference type="EMBL" id="ABJB010341020">
    <property type="status" value="NOT_ANNOTATED_CDS"/>
    <property type="molecule type" value="Genomic_DNA"/>
</dbReference>
<feature type="domain" description="E3 ubiquitin-protein ligase MARCHF6-like C-terminal" evidence="11">
    <location>
        <begin position="564"/>
        <end position="738"/>
    </location>
</feature>
<dbReference type="Proteomes" id="UP000001555">
    <property type="component" value="Unassembled WGS sequence"/>
</dbReference>
<feature type="transmembrane region" description="Helical" evidence="10">
    <location>
        <begin position="309"/>
        <end position="329"/>
    </location>
</feature>
<dbReference type="EMBL" id="DS775456">
    <property type="protein sequence ID" value="EEC09356.1"/>
    <property type="molecule type" value="Genomic_DNA"/>
</dbReference>
<dbReference type="EnsemblMetazoa" id="ISCW007748-RA">
    <property type="protein sequence ID" value="ISCW007748-PA"/>
    <property type="gene ID" value="ISCW007748"/>
</dbReference>
<feature type="transmembrane region" description="Helical" evidence="10">
    <location>
        <begin position="708"/>
        <end position="727"/>
    </location>
</feature>
<keyword evidence="6 10" id="KW-0812">Transmembrane</keyword>
<dbReference type="Pfam" id="PF23113">
    <property type="entry name" value="MARCHF6_C"/>
    <property type="match status" value="1"/>
</dbReference>
<comment type="subcellular location">
    <subcellularLocation>
        <location evidence="2">Membrane</location>
        <topology evidence="2">Multi-pass membrane protein</topology>
    </subcellularLocation>
</comment>
<evidence type="ECO:0000256" key="5">
    <source>
        <dbReference type="ARBA" id="ARBA00022679"/>
    </source>
</evidence>
<sequence length="770" mass="85908">MPKRLPIRDIVSGLLSSLGTAIRYWLHYTVVAFAWLGIVPLTACRIYRCLFTGSVSSLLTLPLDMLSTENVLSDSLYGCCIVTCTLCAFISLNQEGLGEAAAGGEHGLHDVNGAPGALGPAPHHAEDIPAAGDVNDVNNAAQDDINWNPIEWDRAAEELTWERLLGLDGSLVFLEHVFWVVSLNTLFILVFAFCPYHIGQFAILGFRLKNYVTASQFEGLLTTLCGYVIVGIALVLLHALASLAKLRRTQRLLGLCYVVVKVSLLSVVEIGLFPLVCGWWLDICSLTMLDATLSDRESSFQLAPGTFMFLHWLVGMVYVFYFASFVLLLREVLRPGLLWFLRNLNDPDFNPIQEMIHLPILQHVRRFLVSLVIFGTTVLLMVWVPVRVIQALLPGFLPYHVIISSDSPTQEISLELILLQVVLPTLLEQGHMKQWLKALVRGWCLCVSYLLDLRSYLLGDPGVLAAAHQALLQGVGPSGFQAYRRPPWFPVRVAFLLLFICLSLTAMSFFLLTVPVSMGRLVMLLLMPGGRVHEFYTAACGLYSCWLALRCLTLLCSWLPRGWNTILTKLHSWMLISVKSAVAMSLLLGLIPLLMGLLFDLVVIIPLRVPLNTTPLLYLWHDWALGVLHTKIICAVTLMGPNWWLKRVIDEMYHDGLRNINLHLIVVDLVTPVVVALGLALAVPYVLACSIVPAFGAMEETQNLVLRRIYPSLLALCAFTAFMVFQVRQFCRLYEHIKNDKYLVGRRLVNYEHRRPASSFATSSALASSS</sequence>
<dbReference type="GO" id="GO:0005789">
    <property type="term" value="C:endoplasmic reticulum membrane"/>
    <property type="evidence" value="ECO:0000318"/>
    <property type="project" value="GO_Central"/>
</dbReference>
<reference evidence="12 14" key="1">
    <citation type="submission" date="2008-03" db="EMBL/GenBank/DDBJ databases">
        <title>Annotation of Ixodes scapularis.</title>
        <authorList>
            <consortium name="Ixodes scapularis Genome Project Consortium"/>
            <person name="Caler E."/>
            <person name="Hannick L.I."/>
            <person name="Bidwell S."/>
            <person name="Joardar V."/>
            <person name="Thiagarajan M."/>
            <person name="Amedeo P."/>
            <person name="Galinsky K.J."/>
            <person name="Schobel S."/>
            <person name="Inman J."/>
            <person name="Hostetler J."/>
            <person name="Miller J."/>
            <person name="Hammond M."/>
            <person name="Megy K."/>
            <person name="Lawson D."/>
            <person name="Kodira C."/>
            <person name="Sutton G."/>
            <person name="Meyer J."/>
            <person name="Hill C.A."/>
            <person name="Birren B."/>
            <person name="Nene V."/>
            <person name="Collins F."/>
            <person name="Alarcon-Chaidez F."/>
            <person name="Wikel S."/>
            <person name="Strausberg R."/>
        </authorList>
    </citation>
    <scope>NUCLEOTIDE SEQUENCE [LARGE SCALE GENOMIC DNA]</scope>
    <source>
        <strain evidence="14">Wikel</strain>
        <strain evidence="12">Wikel colony</strain>
    </source>
</reference>